<sequence length="441" mass="50367">MKLICLISLIFSRTLLVNREDDVKFVNLETKHDDSIEKGKGRGQLDDLNIELNNEEEMKKFHLVSMIPDVPEGMGQVSKIIENFVTDEIVEMKKGERFFLIFFVDEKTALLPAEHVNNDMKIFISTDKKLAEEMNTPFPGVYGFNPRDKVSYQFQLNEETVKTISSIVSLDLIGVLSYENLEAYRATGLHSYYVFIKPEDIPSFLYNFKSTATKVKHLGKFCIIPYKGDREQLKVFGMTEEDLPGLLFINNGEKYPLKKCTENDIVKFVQDVLDKKLEPVYSSQDEPENNNELNVKVITRNNLENFKNDNTRDRLLIFSSPGCSYCNQLRPILEEIGSVIKTNANDKLAIGACDITINDINGFDISSVPKIYLIKGKTGEIILFEAKERTFNTLAEFINLNGEFKVDLKSFIKIEEEKVETPVSDIEEKKPAESIQSDRGL</sequence>
<feature type="signal peptide" evidence="9">
    <location>
        <begin position="1"/>
        <end position="19"/>
    </location>
</feature>
<feature type="chain" id="PRO_5002530400" description="protein disulfide-isomerase" evidence="9">
    <location>
        <begin position="20"/>
        <end position="441"/>
    </location>
</feature>
<keyword evidence="9" id="KW-0732">Signal</keyword>
<dbReference type="PANTHER" id="PTHR18929">
    <property type="entry name" value="PROTEIN DISULFIDE ISOMERASE"/>
    <property type="match status" value="1"/>
</dbReference>
<feature type="compositionally biased region" description="Basic and acidic residues" evidence="8">
    <location>
        <begin position="419"/>
        <end position="432"/>
    </location>
</feature>
<feature type="region of interest" description="Disordered" evidence="8">
    <location>
        <begin position="419"/>
        <end position="441"/>
    </location>
</feature>
<dbReference type="CDD" id="cd02961">
    <property type="entry name" value="PDI_a_family"/>
    <property type="match status" value="1"/>
</dbReference>
<dbReference type="EC" id="5.3.4.1" evidence="4"/>
<dbReference type="Pfam" id="PF00085">
    <property type="entry name" value="Thioredoxin"/>
    <property type="match status" value="1"/>
</dbReference>
<evidence type="ECO:0000259" key="10">
    <source>
        <dbReference type="Pfam" id="PF00085"/>
    </source>
</evidence>
<dbReference type="InterPro" id="IPR036249">
    <property type="entry name" value="Thioredoxin-like_sf"/>
</dbReference>
<comment type="subcellular location">
    <subcellularLocation>
        <location evidence="2">Endoplasmic reticulum lumen</location>
    </subcellularLocation>
</comment>
<dbReference type="GO" id="GO:0006457">
    <property type="term" value="P:protein folding"/>
    <property type="evidence" value="ECO:0007669"/>
    <property type="project" value="TreeGrafter"/>
</dbReference>
<accession>A0A0F9YPK6</accession>
<evidence type="ECO:0000256" key="9">
    <source>
        <dbReference type="SAM" id="SignalP"/>
    </source>
</evidence>
<proteinExistence type="inferred from homology"/>
<dbReference type="InterPro" id="IPR013766">
    <property type="entry name" value="Thioredoxin_domain"/>
</dbReference>
<comment type="similarity">
    <text evidence="3">Belongs to the protein disulfide isomerase family.</text>
</comment>
<dbReference type="Pfam" id="PF13848">
    <property type="entry name" value="Thioredoxin_6"/>
    <property type="match status" value="1"/>
</dbReference>
<dbReference type="GO" id="GO:0003756">
    <property type="term" value="F:protein disulfide isomerase activity"/>
    <property type="evidence" value="ECO:0007669"/>
    <property type="project" value="UniProtKB-EC"/>
</dbReference>
<protein>
    <recommendedName>
        <fullName evidence="4">protein disulfide-isomerase</fullName>
        <ecNumber evidence="4">5.3.4.1</ecNumber>
    </recommendedName>
</protein>
<dbReference type="GO" id="GO:0005788">
    <property type="term" value="C:endoplasmic reticulum lumen"/>
    <property type="evidence" value="ECO:0007669"/>
    <property type="project" value="UniProtKB-SubCell"/>
</dbReference>
<dbReference type="VEuPathDB" id="MicrosporidiaDB:NCER_101452"/>
<comment type="catalytic activity">
    <reaction evidence="1">
        <text>Catalyzes the rearrangement of -S-S- bonds in proteins.</text>
        <dbReference type="EC" id="5.3.4.1"/>
    </reaction>
</comment>
<evidence type="ECO:0000313" key="12">
    <source>
        <dbReference type="Proteomes" id="UP000034350"/>
    </source>
</evidence>
<evidence type="ECO:0000256" key="5">
    <source>
        <dbReference type="ARBA" id="ARBA00022824"/>
    </source>
</evidence>
<dbReference type="PANTHER" id="PTHR18929:SF132">
    <property type="entry name" value="PROTEIN DISULFIDE-ISOMERASE A3"/>
    <property type="match status" value="1"/>
</dbReference>
<dbReference type="VEuPathDB" id="MicrosporidiaDB:G9O61_00g013670"/>
<dbReference type="Proteomes" id="UP000034350">
    <property type="component" value="Unassembled WGS sequence"/>
</dbReference>
<organism evidence="11 12">
    <name type="scientific">Vairimorpha ceranae</name>
    <dbReference type="NCBI Taxonomy" id="40302"/>
    <lineage>
        <taxon>Eukaryota</taxon>
        <taxon>Fungi</taxon>
        <taxon>Fungi incertae sedis</taxon>
        <taxon>Microsporidia</taxon>
        <taxon>Nosematidae</taxon>
        <taxon>Vairimorpha</taxon>
    </lineage>
</organism>
<dbReference type="RefSeq" id="XP_024330319.1">
    <property type="nucleotide sequence ID" value="XM_024476040.1"/>
</dbReference>
<gene>
    <name evidence="11" type="ORF">AAJ76_5900022169</name>
</gene>
<feature type="domain" description="Thioredoxin" evidence="10">
    <location>
        <begin position="295"/>
        <end position="397"/>
    </location>
</feature>
<dbReference type="AlphaFoldDB" id="A0A0F9YPK6"/>
<keyword evidence="6 11" id="KW-0413">Isomerase</keyword>
<keyword evidence="5" id="KW-0256">Endoplasmic reticulum</keyword>
<dbReference type="GeneID" id="36320988"/>
<dbReference type="GO" id="GO:0034976">
    <property type="term" value="P:response to endoplasmic reticulum stress"/>
    <property type="evidence" value="ECO:0007669"/>
    <property type="project" value="TreeGrafter"/>
</dbReference>
<evidence type="ECO:0000256" key="1">
    <source>
        <dbReference type="ARBA" id="ARBA00001182"/>
    </source>
</evidence>
<keyword evidence="12" id="KW-1185">Reference proteome</keyword>
<evidence type="ECO:0000256" key="3">
    <source>
        <dbReference type="ARBA" id="ARBA00006347"/>
    </source>
</evidence>
<evidence type="ECO:0000256" key="2">
    <source>
        <dbReference type="ARBA" id="ARBA00004319"/>
    </source>
</evidence>
<evidence type="ECO:0000256" key="8">
    <source>
        <dbReference type="SAM" id="MobiDB-lite"/>
    </source>
</evidence>
<reference evidence="11 12" key="1">
    <citation type="journal article" date="2015" name="Environ. Microbiol.">
        <title>Genome analyses suggest the presence of polyploidy and recent human-driven expansions in eight global populations of the honeybee pathogen Nosema ceranae.</title>
        <authorList>
            <person name="Pelin A."/>
            <person name="Selman M."/>
            <person name="Aris-Brosou S."/>
            <person name="Farinelli L."/>
            <person name="Corradi N."/>
        </authorList>
    </citation>
    <scope>NUCLEOTIDE SEQUENCE [LARGE SCALE GENOMIC DNA]</scope>
    <source>
        <strain evidence="11 12">PA08 1199</strain>
    </source>
</reference>
<evidence type="ECO:0000256" key="6">
    <source>
        <dbReference type="ARBA" id="ARBA00023235"/>
    </source>
</evidence>
<dbReference type="Gene3D" id="3.40.30.10">
    <property type="entry name" value="Glutaredoxin"/>
    <property type="match status" value="2"/>
</dbReference>
<comment type="caution">
    <text evidence="11">The sequence shown here is derived from an EMBL/GenBank/DDBJ whole genome shotgun (WGS) entry which is preliminary data.</text>
</comment>
<dbReference type="OrthoDB" id="427280at2759"/>
<dbReference type="SUPFAM" id="SSF52833">
    <property type="entry name" value="Thioredoxin-like"/>
    <property type="match status" value="2"/>
</dbReference>
<name>A0A0F9YPK6_9MICR</name>
<evidence type="ECO:0000313" key="11">
    <source>
        <dbReference type="EMBL" id="KKO74577.1"/>
    </source>
</evidence>
<dbReference type="VEuPathDB" id="MicrosporidiaDB:AAJ76_5900022169"/>
<keyword evidence="7" id="KW-0676">Redox-active center</keyword>
<dbReference type="EMBL" id="JPQZ01000059">
    <property type="protein sequence ID" value="KKO74577.1"/>
    <property type="molecule type" value="Genomic_DNA"/>
</dbReference>
<evidence type="ECO:0000256" key="7">
    <source>
        <dbReference type="ARBA" id="ARBA00023284"/>
    </source>
</evidence>
<evidence type="ECO:0000256" key="4">
    <source>
        <dbReference type="ARBA" id="ARBA00012723"/>
    </source>
</evidence>